<gene>
    <name evidence="2" type="ORF">RDB_LOCUS130480</name>
</gene>
<dbReference type="EMBL" id="CAJMWS010000398">
    <property type="protein sequence ID" value="CAE6441356.1"/>
    <property type="molecule type" value="Genomic_DNA"/>
</dbReference>
<reference evidence="2" key="1">
    <citation type="submission" date="2021-01" db="EMBL/GenBank/DDBJ databases">
        <authorList>
            <person name="Kaushik A."/>
        </authorList>
    </citation>
    <scope>NUCLEOTIDE SEQUENCE</scope>
    <source>
        <strain evidence="2">AG1-1C</strain>
    </source>
</reference>
<feature type="compositionally biased region" description="Basic residues" evidence="1">
    <location>
        <begin position="316"/>
        <end position="332"/>
    </location>
</feature>
<feature type="region of interest" description="Disordered" evidence="1">
    <location>
        <begin position="313"/>
        <end position="337"/>
    </location>
</feature>
<dbReference type="Proteomes" id="UP000663846">
    <property type="component" value="Unassembled WGS sequence"/>
</dbReference>
<proteinExistence type="predicted"/>
<evidence type="ECO:0000313" key="2">
    <source>
        <dbReference type="EMBL" id="CAE6441356.1"/>
    </source>
</evidence>
<protein>
    <submittedName>
        <fullName evidence="2">Uncharacterized protein</fullName>
    </submittedName>
</protein>
<organism evidence="2 3">
    <name type="scientific">Rhizoctonia solani</name>
    <dbReference type="NCBI Taxonomy" id="456999"/>
    <lineage>
        <taxon>Eukaryota</taxon>
        <taxon>Fungi</taxon>
        <taxon>Dikarya</taxon>
        <taxon>Basidiomycota</taxon>
        <taxon>Agaricomycotina</taxon>
        <taxon>Agaricomycetes</taxon>
        <taxon>Cantharellales</taxon>
        <taxon>Ceratobasidiaceae</taxon>
        <taxon>Rhizoctonia</taxon>
    </lineage>
</organism>
<evidence type="ECO:0000256" key="1">
    <source>
        <dbReference type="SAM" id="MobiDB-lite"/>
    </source>
</evidence>
<dbReference type="AlphaFoldDB" id="A0A8H3AVD0"/>
<sequence length="350" mass="40592">MAKFPLLLRPPTLAPGSSHYISNASIIAARVALGLDDPVRIQFDNLGEGAKPLANWCRRRQHDEVESMQLRREKKAPFFHQYIAFRLANNEGCFRIDRRQLPDEGSPLDCTEEAGVEAYETIEEINDMEQSIYSPSEPLVQVDFKSNFRVELIIDLCREISRHERAYMYTVQRYNCYFYAQTLLLCTVCSENDWYEKYLWHSCPIEPSDTAYPELLPSTQYDSAWKVPFRLMVPQRKNSQPMKEANIGELQGYLSEMIRAHAARVEQYKVLLKCNAVEVEQDIKQTMNDIWGRNSLLLGQVEEVKAVVSNPVDHRTGHRKPQGLKRRSRVSKKGPDDWVRVPRRGFTTDF</sequence>
<name>A0A8H3AVD0_9AGAM</name>
<accession>A0A8H3AVD0</accession>
<comment type="caution">
    <text evidence="2">The sequence shown here is derived from an EMBL/GenBank/DDBJ whole genome shotgun (WGS) entry which is preliminary data.</text>
</comment>
<evidence type="ECO:0000313" key="3">
    <source>
        <dbReference type="Proteomes" id="UP000663846"/>
    </source>
</evidence>